<dbReference type="Proteomes" id="UP001152518">
    <property type="component" value="Unassembled WGS sequence"/>
</dbReference>
<comment type="caution">
    <text evidence="2">The sequence shown here is derived from an EMBL/GenBank/DDBJ whole genome shotgun (WGS) entry which is preliminary data.</text>
</comment>
<evidence type="ECO:0000259" key="1">
    <source>
        <dbReference type="Pfam" id="PF13391"/>
    </source>
</evidence>
<evidence type="ECO:0000313" key="2">
    <source>
        <dbReference type="EMBL" id="MDG5901778.1"/>
    </source>
</evidence>
<dbReference type="RefSeq" id="WP_279255683.1">
    <property type="nucleotide sequence ID" value="NZ_SUNE01000018.1"/>
</dbReference>
<feature type="domain" description="HNH nuclease" evidence="1">
    <location>
        <begin position="174"/>
        <end position="228"/>
    </location>
</feature>
<organism evidence="2">
    <name type="scientific">Shewanella xiamenensis</name>
    <dbReference type="NCBI Taxonomy" id="332186"/>
    <lineage>
        <taxon>Bacteria</taxon>
        <taxon>Pseudomonadati</taxon>
        <taxon>Pseudomonadota</taxon>
        <taxon>Gammaproteobacteria</taxon>
        <taxon>Alteromonadales</taxon>
        <taxon>Shewanellaceae</taxon>
        <taxon>Shewanella</taxon>
    </lineage>
</organism>
<proteinExistence type="predicted"/>
<reference evidence="2" key="1">
    <citation type="journal article" date="2019" name="Int J Environ Res Public Health">
        <title>Characterization of Chromosome-Mediated BlaOXA-894 in Shewanella xiamenensis Isolated from Pig Wastewater.</title>
        <authorList>
            <person name="Zou H."/>
            <person name="Zhou Z."/>
            <person name="Xia H."/>
            <person name="Zhao Q."/>
            <person name="Li X."/>
        </authorList>
    </citation>
    <scope>NUCLEOTIDE SEQUENCE</scope>
    <source>
        <strain evidence="2">2015oxa</strain>
    </source>
</reference>
<dbReference type="EMBL" id="SUNE01000018">
    <property type="protein sequence ID" value="MDG5901778.1"/>
    <property type="molecule type" value="Genomic_DNA"/>
</dbReference>
<protein>
    <recommendedName>
        <fullName evidence="1">HNH nuclease domain-containing protein</fullName>
    </recommendedName>
</protein>
<name>A0AAW6R0K6_9GAMM</name>
<dbReference type="CDD" id="cd00085">
    <property type="entry name" value="HNHc"/>
    <property type="match status" value="1"/>
</dbReference>
<dbReference type="Pfam" id="PF13391">
    <property type="entry name" value="HNH_2"/>
    <property type="match status" value="1"/>
</dbReference>
<dbReference type="Gene3D" id="1.10.30.50">
    <property type="match status" value="1"/>
</dbReference>
<accession>A0AAW6R0K6</accession>
<reference evidence="2" key="2">
    <citation type="submission" date="2019-04" db="EMBL/GenBank/DDBJ databases">
        <authorList>
            <person name="Zou H."/>
        </authorList>
    </citation>
    <scope>NUCLEOTIDE SEQUENCE</scope>
    <source>
        <strain evidence="2">2015oxa</strain>
    </source>
</reference>
<dbReference type="AlphaFoldDB" id="A0AAW6R0K6"/>
<dbReference type="InterPro" id="IPR003615">
    <property type="entry name" value="HNH_nuc"/>
</dbReference>
<sequence length="266" mass="29917">MQENSFKQENFSEELKLNKETKTSFVNRTLGLSLGSTQGGYSYCSDAKMQVLFSLGAQNGDIILSPNWSANSYARAIKHIKKISDEGYELLVFRVWTKKNSKGETRTVGFDPVTEKRKLIDVDGKTFRAVPLDYKEESEPSNNTRAQRKNQTIDRIIRDTKISKKIKNLYHNSCQVCGVKLVTPDGDYSEGAHIIPLGAPHHGPDKESNILCLCPNHHVLLDKFSITFAADGQVSGNEGHKMTLLHDISETSIRWHNTMYLNAKKA</sequence>
<gene>
    <name evidence="2" type="ORF">E2650_18125</name>
</gene>